<comment type="caution">
    <text evidence="2">The sequence shown here is derived from an EMBL/GenBank/DDBJ whole genome shotgun (WGS) entry which is preliminary data.</text>
</comment>
<protein>
    <submittedName>
        <fullName evidence="2">Uncharacterized protein</fullName>
    </submittedName>
</protein>
<evidence type="ECO:0000313" key="2">
    <source>
        <dbReference type="EMBL" id="KAF4360632.1"/>
    </source>
</evidence>
<evidence type="ECO:0000256" key="1">
    <source>
        <dbReference type="SAM" id="MobiDB-lite"/>
    </source>
</evidence>
<dbReference type="AlphaFoldDB" id="A0A7J6EQC7"/>
<accession>A0A7J6EQC7</accession>
<evidence type="ECO:0000313" key="3">
    <source>
        <dbReference type="Proteomes" id="UP000583929"/>
    </source>
</evidence>
<feature type="region of interest" description="Disordered" evidence="1">
    <location>
        <begin position="1"/>
        <end position="31"/>
    </location>
</feature>
<proteinExistence type="predicted"/>
<feature type="region of interest" description="Disordered" evidence="1">
    <location>
        <begin position="106"/>
        <end position="155"/>
    </location>
</feature>
<feature type="compositionally biased region" description="Polar residues" evidence="1">
    <location>
        <begin position="1"/>
        <end position="28"/>
    </location>
</feature>
<feature type="compositionally biased region" description="Basic and acidic residues" evidence="1">
    <location>
        <begin position="111"/>
        <end position="122"/>
    </location>
</feature>
<dbReference type="EMBL" id="JAATIQ010000344">
    <property type="protein sequence ID" value="KAF4360632.1"/>
    <property type="molecule type" value="Genomic_DNA"/>
</dbReference>
<reference evidence="2 3" key="1">
    <citation type="journal article" date="2020" name="bioRxiv">
        <title>Sequence and annotation of 42 cannabis genomes reveals extensive copy number variation in cannabinoid synthesis and pathogen resistance genes.</title>
        <authorList>
            <person name="Mckernan K.J."/>
            <person name="Helbert Y."/>
            <person name="Kane L.T."/>
            <person name="Ebling H."/>
            <person name="Zhang L."/>
            <person name="Liu B."/>
            <person name="Eaton Z."/>
            <person name="Mclaughlin S."/>
            <person name="Kingan S."/>
            <person name="Baybayan P."/>
            <person name="Concepcion G."/>
            <person name="Jordan M."/>
            <person name="Riva A."/>
            <person name="Barbazuk W."/>
            <person name="Harkins T."/>
        </authorList>
    </citation>
    <scope>NUCLEOTIDE SEQUENCE [LARGE SCALE GENOMIC DNA]</scope>
    <source>
        <strain evidence="3">cv. Jamaican Lion 4</strain>
        <tissue evidence="2">Leaf</tissue>
    </source>
</reference>
<sequence>MRSTKPALQTTRKTPTQQGRRRSSNLSSALGAILPTRNSATTITIASLNPDTSARLAGEKTRRLSLPPPVSLVPVLVPTPKTIPAHHPRRILGGELRWLRTLDKSIPPSCDNKKGTKKKTLELSKPSLKSPLNRKGLPKTVPKGNKLGCISNPTT</sequence>
<dbReference type="Proteomes" id="UP000583929">
    <property type="component" value="Unassembled WGS sequence"/>
</dbReference>
<organism evidence="2 3">
    <name type="scientific">Cannabis sativa</name>
    <name type="common">Hemp</name>
    <name type="synonym">Marijuana</name>
    <dbReference type="NCBI Taxonomy" id="3483"/>
    <lineage>
        <taxon>Eukaryota</taxon>
        <taxon>Viridiplantae</taxon>
        <taxon>Streptophyta</taxon>
        <taxon>Embryophyta</taxon>
        <taxon>Tracheophyta</taxon>
        <taxon>Spermatophyta</taxon>
        <taxon>Magnoliopsida</taxon>
        <taxon>eudicotyledons</taxon>
        <taxon>Gunneridae</taxon>
        <taxon>Pentapetalae</taxon>
        <taxon>rosids</taxon>
        <taxon>fabids</taxon>
        <taxon>Rosales</taxon>
        <taxon>Cannabaceae</taxon>
        <taxon>Cannabis</taxon>
    </lineage>
</organism>
<gene>
    <name evidence="2" type="ORF">G4B88_015784</name>
</gene>
<keyword evidence="3" id="KW-1185">Reference proteome</keyword>
<name>A0A7J6EQC7_CANSA</name>